<protein>
    <submittedName>
        <fullName evidence="2">Uncharacterized protein</fullName>
    </submittedName>
</protein>
<dbReference type="Proteomes" id="UP000326396">
    <property type="component" value="Linkage Group LG2"/>
</dbReference>
<keyword evidence="1" id="KW-0808">Transferase</keyword>
<dbReference type="OrthoDB" id="1862401at2759"/>
<reference evidence="2 3" key="1">
    <citation type="submission" date="2019-05" db="EMBL/GenBank/DDBJ databases">
        <title>Mikania micrantha, genome provides insights into the molecular mechanism of rapid growth.</title>
        <authorList>
            <person name="Liu B."/>
        </authorList>
    </citation>
    <scope>NUCLEOTIDE SEQUENCE [LARGE SCALE GENOMIC DNA]</scope>
    <source>
        <strain evidence="2">NLD-2019</strain>
        <tissue evidence="2">Leaf</tissue>
    </source>
</reference>
<evidence type="ECO:0000256" key="1">
    <source>
        <dbReference type="ARBA" id="ARBA00022679"/>
    </source>
</evidence>
<keyword evidence="3" id="KW-1185">Reference proteome</keyword>
<dbReference type="PANTHER" id="PTHR31896">
    <property type="entry name" value="FAMILY REGULATORY PROTEIN, PUTATIVE (AFU_ORTHOLOGUE AFUA_3G14730)-RELATED"/>
    <property type="match status" value="1"/>
</dbReference>
<dbReference type="GO" id="GO:0016740">
    <property type="term" value="F:transferase activity"/>
    <property type="evidence" value="ECO:0007669"/>
    <property type="project" value="UniProtKB-KW"/>
</dbReference>
<dbReference type="InterPro" id="IPR051283">
    <property type="entry name" value="Sec_Metabolite_Acyltrans"/>
</dbReference>
<dbReference type="EMBL" id="SZYD01000012">
    <property type="protein sequence ID" value="KAD4585563.1"/>
    <property type="molecule type" value="Genomic_DNA"/>
</dbReference>
<proteinExistence type="predicted"/>
<dbReference type="InterPro" id="IPR023213">
    <property type="entry name" value="CAT-like_dom_sf"/>
</dbReference>
<name>A0A5N6NDZ4_9ASTR</name>
<sequence>MDFAGVELISDCFIKPKFQSEEAKKPIHLSPWDLMMVSVSYIQHGLLFPIPENQDFTMATFLEDLKDSLSATLTHFHPLAARLATIKQQNPSSLVIFLNPENSPGARFIHSAVNLKMADILTPNDVPSIVESFFDHHKAICHDGHDLSLLSVQVTELIDGIVISCSMNHMVADGTSFWYFFKSWSEMFISKSRNSISRPPILGRWIPEGSGPIYTLPFKHEDQFIERPNDTLFRERIFRFSSDSLSELKKKVNSECNTTKISTLQSLGGLVWRCITRARRLPAGVETSCALAADNRRKLSPPVPENFFGNLAFGVKGRATAGELLDHGVGWAALQLHEAVANYGDKEIKKVMDWWVQNPFVINLAAQFDRNKTDVQMGNSPRFDSYGIEFGLTKALAVLSGYGFKFDGRLISFPGRNGGGSIDLQICLLPETMAAFESDEEFMCVVDEGFIS</sequence>
<organism evidence="2 3">
    <name type="scientific">Mikania micrantha</name>
    <name type="common">bitter vine</name>
    <dbReference type="NCBI Taxonomy" id="192012"/>
    <lineage>
        <taxon>Eukaryota</taxon>
        <taxon>Viridiplantae</taxon>
        <taxon>Streptophyta</taxon>
        <taxon>Embryophyta</taxon>
        <taxon>Tracheophyta</taxon>
        <taxon>Spermatophyta</taxon>
        <taxon>Magnoliopsida</taxon>
        <taxon>eudicotyledons</taxon>
        <taxon>Gunneridae</taxon>
        <taxon>Pentapetalae</taxon>
        <taxon>asterids</taxon>
        <taxon>campanulids</taxon>
        <taxon>Asterales</taxon>
        <taxon>Asteraceae</taxon>
        <taxon>Asteroideae</taxon>
        <taxon>Heliantheae alliance</taxon>
        <taxon>Eupatorieae</taxon>
        <taxon>Mikania</taxon>
    </lineage>
</organism>
<dbReference type="Gene3D" id="3.30.559.10">
    <property type="entry name" value="Chloramphenicol acetyltransferase-like domain"/>
    <property type="match status" value="2"/>
</dbReference>
<evidence type="ECO:0000313" key="2">
    <source>
        <dbReference type="EMBL" id="KAD4585563.1"/>
    </source>
</evidence>
<gene>
    <name evidence="2" type="ORF">E3N88_23164</name>
</gene>
<comment type="caution">
    <text evidence="2">The sequence shown here is derived from an EMBL/GenBank/DDBJ whole genome shotgun (WGS) entry which is preliminary data.</text>
</comment>
<dbReference type="Pfam" id="PF02458">
    <property type="entry name" value="Transferase"/>
    <property type="match status" value="1"/>
</dbReference>
<dbReference type="PANTHER" id="PTHR31896:SF12">
    <property type="entry name" value="HXXXD-TYPE ACYL-TRANSFERASE FAMILY PROTEIN"/>
    <property type="match status" value="1"/>
</dbReference>
<evidence type="ECO:0000313" key="3">
    <source>
        <dbReference type="Proteomes" id="UP000326396"/>
    </source>
</evidence>
<dbReference type="AlphaFoldDB" id="A0A5N6NDZ4"/>
<accession>A0A5N6NDZ4</accession>